<dbReference type="AlphaFoldDB" id="A0A919UAT7"/>
<comment type="caution">
    <text evidence="2">The sequence shown here is derived from an EMBL/GenBank/DDBJ whole genome shotgun (WGS) entry which is preliminary data.</text>
</comment>
<organism evidence="2 3">
    <name type="scientific">Dactylosporangium siamense</name>
    <dbReference type="NCBI Taxonomy" id="685454"/>
    <lineage>
        <taxon>Bacteria</taxon>
        <taxon>Bacillati</taxon>
        <taxon>Actinomycetota</taxon>
        <taxon>Actinomycetes</taxon>
        <taxon>Micromonosporales</taxon>
        <taxon>Micromonosporaceae</taxon>
        <taxon>Dactylosporangium</taxon>
    </lineage>
</organism>
<dbReference type="InterPro" id="IPR006059">
    <property type="entry name" value="SBP"/>
</dbReference>
<feature type="signal peptide" evidence="1">
    <location>
        <begin position="1"/>
        <end position="25"/>
    </location>
</feature>
<dbReference type="PANTHER" id="PTHR43649:SF12">
    <property type="entry name" value="DIACETYLCHITOBIOSE BINDING PROTEIN DASA"/>
    <property type="match status" value="1"/>
</dbReference>
<protein>
    <submittedName>
        <fullName evidence="2">ABC transporter substrate-binding protein</fullName>
    </submittedName>
</protein>
<sequence>MTPPPSRLRHTLRGVLAFSACAVLAASALTACGSDDEGAGGGNVELTLQVWGDTKYAEDQFKVYQEQYPDQSKGQTMKVLSAGKTDTDSINKFRLELSSGKDIPDILQLNYSWVPEFAEAGVLSDVKTLADPFLPNVSQAAQRLMQYDGKYVAFPYEVKSKLWYYRKDLFQQAGIDITQVKTQADFVAAGQKLKAKFPKSNVWNLGTNPATYDWQMIAAGNGAKYATKSPCAFVVGTDPGTAQAFKAIKDLRNSGVVETKIDDWTPEWQTALADGTIASTLNASWFPAFLTQYAPDLKGKWGVTTWPEIGGAVGGSESAGSVFVIPAKSKHKKEAAEFLGRTLMDAKGTKAFAKIGGYVPNVIALQDDPELTNHPYFGTELSTAFKAADKDYKVFAFDPAANKEQVALSNAMTKYLTSNDAEPTTYLKAAQDELTAQVGCPFKS</sequence>
<proteinExistence type="predicted"/>
<dbReference type="EMBL" id="BONQ01000048">
    <property type="protein sequence ID" value="GIG45025.1"/>
    <property type="molecule type" value="Genomic_DNA"/>
</dbReference>
<dbReference type="PROSITE" id="PS51257">
    <property type="entry name" value="PROKAR_LIPOPROTEIN"/>
    <property type="match status" value="1"/>
</dbReference>
<keyword evidence="3" id="KW-1185">Reference proteome</keyword>
<reference evidence="2" key="1">
    <citation type="submission" date="2021-01" db="EMBL/GenBank/DDBJ databases">
        <title>Whole genome shotgun sequence of Dactylosporangium siamense NBRC 106093.</title>
        <authorList>
            <person name="Komaki H."/>
            <person name="Tamura T."/>
        </authorList>
    </citation>
    <scope>NUCLEOTIDE SEQUENCE</scope>
    <source>
        <strain evidence="2">NBRC 106093</strain>
    </source>
</reference>
<dbReference type="Gene3D" id="3.40.190.10">
    <property type="entry name" value="Periplasmic binding protein-like II"/>
    <property type="match status" value="1"/>
</dbReference>
<dbReference type="RefSeq" id="WP_203846831.1">
    <property type="nucleotide sequence ID" value="NZ_BAAAVW010000009.1"/>
</dbReference>
<dbReference type="Pfam" id="PF13416">
    <property type="entry name" value="SBP_bac_8"/>
    <property type="match status" value="1"/>
</dbReference>
<feature type="chain" id="PRO_5039269774" evidence="1">
    <location>
        <begin position="26"/>
        <end position="444"/>
    </location>
</feature>
<dbReference type="SUPFAM" id="SSF53850">
    <property type="entry name" value="Periplasmic binding protein-like II"/>
    <property type="match status" value="1"/>
</dbReference>
<dbReference type="PANTHER" id="PTHR43649">
    <property type="entry name" value="ARABINOSE-BINDING PROTEIN-RELATED"/>
    <property type="match status" value="1"/>
</dbReference>
<evidence type="ECO:0000313" key="3">
    <source>
        <dbReference type="Proteomes" id="UP000660611"/>
    </source>
</evidence>
<name>A0A919UAT7_9ACTN</name>
<keyword evidence="1" id="KW-0732">Signal</keyword>
<evidence type="ECO:0000313" key="2">
    <source>
        <dbReference type="EMBL" id="GIG45025.1"/>
    </source>
</evidence>
<gene>
    <name evidence="2" type="ORF">Dsi01nite_030660</name>
</gene>
<evidence type="ECO:0000256" key="1">
    <source>
        <dbReference type="SAM" id="SignalP"/>
    </source>
</evidence>
<dbReference type="Proteomes" id="UP000660611">
    <property type="component" value="Unassembled WGS sequence"/>
</dbReference>
<accession>A0A919UAT7</accession>
<dbReference type="InterPro" id="IPR050490">
    <property type="entry name" value="Bact_solute-bd_prot1"/>
</dbReference>